<dbReference type="GO" id="GO:0042783">
    <property type="term" value="P:symbiont-mediated evasion of host immune response"/>
    <property type="evidence" value="ECO:0007669"/>
    <property type="project" value="InterPro"/>
</dbReference>
<evidence type="ECO:0000256" key="5">
    <source>
        <dbReference type="ARBA" id="ARBA00023180"/>
    </source>
</evidence>
<name>A0A1G4ID79_TRYEQ</name>
<protein>
    <submittedName>
        <fullName evidence="9">Trypanosome variant surface glycoprotein (A-type), putative</fullName>
    </submittedName>
</protein>
<keyword evidence="2" id="KW-1003">Cell membrane</keyword>
<dbReference type="Gene3D" id="3.90.150.10">
    <property type="entry name" value="Variant Surface Glycoprotein, subunit A domain 1"/>
    <property type="match status" value="1"/>
</dbReference>
<keyword evidence="7" id="KW-0732">Signal</keyword>
<dbReference type="AlphaFoldDB" id="A0A1G4ID79"/>
<evidence type="ECO:0000256" key="4">
    <source>
        <dbReference type="ARBA" id="ARBA00023136"/>
    </source>
</evidence>
<dbReference type="InterPro" id="IPR001812">
    <property type="entry name" value="Trypano_VSG_A_N_dom"/>
</dbReference>
<dbReference type="Pfam" id="PF00913">
    <property type="entry name" value="Trypan_glycop"/>
    <property type="match status" value="1"/>
</dbReference>
<evidence type="ECO:0000256" key="3">
    <source>
        <dbReference type="ARBA" id="ARBA00022622"/>
    </source>
</evidence>
<dbReference type="VEuPathDB" id="TriTrypDB:TEOVI_000170100"/>
<reference evidence="9" key="1">
    <citation type="submission" date="2016-09" db="EMBL/GenBank/DDBJ databases">
        <authorList>
            <person name="Hebert L."/>
            <person name="Moumen B."/>
        </authorList>
    </citation>
    <scope>NUCLEOTIDE SEQUENCE [LARGE SCALE GENOMIC DNA]</scope>
    <source>
        <strain evidence="9">OVI</strain>
    </source>
</reference>
<sequence>MLKAEDLALTLLLTVCTLQAQGTTSGALIKTAWQPLATLSKKLAKVPPTSSHLLEQLANKLQQLQLQQAKSDVYLAAAADNVTAAQWYPIKFPLAGQINTLTTRIRTESSKAVHAASTAEFVRGGITEFFSVATGAYATTNEGCIATGTSAGSGKGTAVGTIAGLNPDAPDVATTTAAADATTNLDFYDAEGIAGLQTTTGKTDGHQPAPICSSN</sequence>
<comment type="caution">
    <text evidence="9">The sequence shown here is derived from an EMBL/GenBank/DDBJ whole genome shotgun (WGS) entry which is preliminary data.</text>
</comment>
<dbReference type="EMBL" id="CZPT02001362">
    <property type="protein sequence ID" value="SCU70132.1"/>
    <property type="molecule type" value="Genomic_DNA"/>
</dbReference>
<evidence type="ECO:0000313" key="10">
    <source>
        <dbReference type="Proteomes" id="UP000195570"/>
    </source>
</evidence>
<comment type="subcellular location">
    <subcellularLocation>
        <location evidence="1">Cell membrane</location>
        <topology evidence="1">Lipid-anchor</topology>
        <topology evidence="1">GPI-anchor</topology>
    </subcellularLocation>
</comment>
<keyword evidence="5" id="KW-0325">Glycoprotein</keyword>
<evidence type="ECO:0000259" key="8">
    <source>
        <dbReference type="Pfam" id="PF00913"/>
    </source>
</evidence>
<evidence type="ECO:0000256" key="7">
    <source>
        <dbReference type="SAM" id="SignalP"/>
    </source>
</evidence>
<proteinExistence type="predicted"/>
<feature type="signal peptide" evidence="7">
    <location>
        <begin position="1"/>
        <end position="20"/>
    </location>
</feature>
<evidence type="ECO:0000256" key="6">
    <source>
        <dbReference type="ARBA" id="ARBA00023288"/>
    </source>
</evidence>
<dbReference type="RefSeq" id="XP_067081003.1">
    <property type="nucleotide sequence ID" value="XM_067224902.1"/>
</dbReference>
<accession>A0A1G4ID79</accession>
<dbReference type="GeneID" id="92375641"/>
<keyword evidence="10" id="KW-1185">Reference proteome</keyword>
<dbReference type="GO" id="GO:0005886">
    <property type="term" value="C:plasma membrane"/>
    <property type="evidence" value="ECO:0007669"/>
    <property type="project" value="UniProtKB-SubCell"/>
</dbReference>
<dbReference type="Proteomes" id="UP000195570">
    <property type="component" value="Unassembled WGS sequence"/>
</dbReference>
<feature type="chain" id="PRO_5009235553" evidence="7">
    <location>
        <begin position="21"/>
        <end position="215"/>
    </location>
</feature>
<evidence type="ECO:0000256" key="1">
    <source>
        <dbReference type="ARBA" id="ARBA00004609"/>
    </source>
</evidence>
<feature type="domain" description="Trypanosome variant surface glycoprotein A-type N-terminal" evidence="8">
    <location>
        <begin position="10"/>
        <end position="208"/>
    </location>
</feature>
<keyword evidence="4" id="KW-0472">Membrane</keyword>
<keyword evidence="6" id="KW-0449">Lipoprotein</keyword>
<keyword evidence="3" id="KW-0336">GPI-anchor</keyword>
<evidence type="ECO:0000256" key="2">
    <source>
        <dbReference type="ARBA" id="ARBA00022475"/>
    </source>
</evidence>
<gene>
    <name evidence="9" type="ORF">TEOVI_000170100</name>
</gene>
<evidence type="ECO:0000313" key="9">
    <source>
        <dbReference type="EMBL" id="SCU70132.1"/>
    </source>
</evidence>
<dbReference type="GO" id="GO:0098552">
    <property type="term" value="C:side of membrane"/>
    <property type="evidence" value="ECO:0007669"/>
    <property type="project" value="UniProtKB-KW"/>
</dbReference>
<organism evidence="9 10">
    <name type="scientific">Trypanosoma equiperdum</name>
    <dbReference type="NCBI Taxonomy" id="5694"/>
    <lineage>
        <taxon>Eukaryota</taxon>
        <taxon>Discoba</taxon>
        <taxon>Euglenozoa</taxon>
        <taxon>Kinetoplastea</taxon>
        <taxon>Metakinetoplastina</taxon>
        <taxon>Trypanosomatida</taxon>
        <taxon>Trypanosomatidae</taxon>
        <taxon>Trypanosoma</taxon>
    </lineage>
</organism>
<dbReference type="SUPFAM" id="SSF58087">
    <property type="entry name" value="Variant surface glycoprotein (N-terminal domain)"/>
    <property type="match status" value="1"/>
</dbReference>